<dbReference type="SMART" id="SM00318">
    <property type="entry name" value="SNc"/>
    <property type="match status" value="1"/>
</dbReference>
<dbReference type="AlphaFoldDB" id="A0A1V3NM85"/>
<keyword evidence="3" id="KW-0378">Hydrolase</keyword>
<dbReference type="InterPro" id="IPR016071">
    <property type="entry name" value="Staphylococal_nuclease_OB-fold"/>
</dbReference>
<dbReference type="EMBL" id="MVBK01000032">
    <property type="protein sequence ID" value="OOG25988.1"/>
    <property type="molecule type" value="Genomic_DNA"/>
</dbReference>
<feature type="domain" description="TNase-like" evidence="5">
    <location>
        <begin position="52"/>
        <end position="185"/>
    </location>
</feature>
<dbReference type="Pfam" id="PF00565">
    <property type="entry name" value="SNase"/>
    <property type="match status" value="1"/>
</dbReference>
<keyword evidence="2" id="KW-0255">Endonuclease</keyword>
<sequence length="281" mass="31903">MQRARRWRALFLVRGALPILCLTALLTGAPAQAQTPWTPVDLPESCQSPDHVHGRATVAHVFDGDTVRLDDGTRVRLIGLDTPEYHHRNPDLDPEPFAEEAHDALSALLAYHGHQVIVVHDRELHDRFQRLLAHLFTPDGQSVTALMLAQGLATRLTIPPNDWNLDCYRDAERRAGEARLGLWALPEHRLFDARELPRDAEGFRRVEGRVVRIGESSRAVWINLEGDVALRVDHPDLANFPELDVRALENQRVRARGHVYNHRGQPRIRIRHPANLEVLEP</sequence>
<reference evidence="6 7" key="1">
    <citation type="submission" date="2017-02" db="EMBL/GenBank/DDBJ databases">
        <title>Genomic diversity within the haloalkaliphilic genus Thioalkalivibrio.</title>
        <authorList>
            <person name="Ahn A.-C."/>
            <person name="Meier-Kolthoff J."/>
            <person name="Overmars L."/>
            <person name="Richter M."/>
            <person name="Woyke T."/>
            <person name="Sorokin D.Y."/>
            <person name="Muyzer G."/>
        </authorList>
    </citation>
    <scope>NUCLEOTIDE SEQUENCE [LARGE SCALE GENOMIC DNA]</scope>
    <source>
        <strain evidence="6 7">ALJD</strain>
    </source>
</reference>
<name>A0A1V3NM85_9GAMM</name>
<dbReference type="PANTHER" id="PTHR12302">
    <property type="entry name" value="EBNA2 BINDING PROTEIN P100"/>
    <property type="match status" value="1"/>
</dbReference>
<dbReference type="OrthoDB" id="6867997at2"/>
<dbReference type="PROSITE" id="PS50830">
    <property type="entry name" value="TNASE_3"/>
    <property type="match status" value="1"/>
</dbReference>
<proteinExistence type="predicted"/>
<evidence type="ECO:0000256" key="4">
    <source>
        <dbReference type="SAM" id="SignalP"/>
    </source>
</evidence>
<dbReference type="GO" id="GO:0016787">
    <property type="term" value="F:hydrolase activity"/>
    <property type="evidence" value="ECO:0007669"/>
    <property type="project" value="UniProtKB-KW"/>
</dbReference>
<dbReference type="SUPFAM" id="SSF50199">
    <property type="entry name" value="Staphylococcal nuclease"/>
    <property type="match status" value="1"/>
</dbReference>
<dbReference type="PANTHER" id="PTHR12302:SF3">
    <property type="entry name" value="SERINE_THREONINE-PROTEIN KINASE 31"/>
    <property type="match status" value="1"/>
</dbReference>
<evidence type="ECO:0000256" key="3">
    <source>
        <dbReference type="ARBA" id="ARBA00022801"/>
    </source>
</evidence>
<dbReference type="STRING" id="108003.B1C78_05530"/>
<feature type="signal peptide" evidence="4">
    <location>
        <begin position="1"/>
        <end position="33"/>
    </location>
</feature>
<comment type="caution">
    <text evidence="6">The sequence shown here is derived from an EMBL/GenBank/DDBJ whole genome shotgun (WGS) entry which is preliminary data.</text>
</comment>
<evidence type="ECO:0000313" key="6">
    <source>
        <dbReference type="EMBL" id="OOG25988.1"/>
    </source>
</evidence>
<organism evidence="6 7">
    <name type="scientific">Thioalkalivibrio denitrificans</name>
    <dbReference type="NCBI Taxonomy" id="108003"/>
    <lineage>
        <taxon>Bacteria</taxon>
        <taxon>Pseudomonadati</taxon>
        <taxon>Pseudomonadota</taxon>
        <taxon>Gammaproteobacteria</taxon>
        <taxon>Chromatiales</taxon>
        <taxon>Ectothiorhodospiraceae</taxon>
        <taxon>Thioalkalivibrio</taxon>
    </lineage>
</organism>
<keyword evidence="7" id="KW-1185">Reference proteome</keyword>
<dbReference type="Proteomes" id="UP000189462">
    <property type="component" value="Unassembled WGS sequence"/>
</dbReference>
<evidence type="ECO:0000259" key="5">
    <source>
        <dbReference type="PROSITE" id="PS50830"/>
    </source>
</evidence>
<evidence type="ECO:0000313" key="7">
    <source>
        <dbReference type="Proteomes" id="UP000189462"/>
    </source>
</evidence>
<dbReference type="RefSeq" id="WP_077278146.1">
    <property type="nucleotide sequence ID" value="NZ_MVBK01000032.1"/>
</dbReference>
<accession>A0A1V3NM85</accession>
<dbReference type="Gene3D" id="2.40.50.90">
    <property type="match status" value="1"/>
</dbReference>
<dbReference type="GO" id="GO:0004519">
    <property type="term" value="F:endonuclease activity"/>
    <property type="evidence" value="ECO:0007669"/>
    <property type="project" value="UniProtKB-KW"/>
</dbReference>
<evidence type="ECO:0000256" key="2">
    <source>
        <dbReference type="ARBA" id="ARBA00022759"/>
    </source>
</evidence>
<feature type="chain" id="PRO_5010692144" evidence="4">
    <location>
        <begin position="34"/>
        <end position="281"/>
    </location>
</feature>
<evidence type="ECO:0000256" key="1">
    <source>
        <dbReference type="ARBA" id="ARBA00022722"/>
    </source>
</evidence>
<keyword evidence="1" id="KW-0540">Nuclease</keyword>
<gene>
    <name evidence="6" type="ORF">B1C78_05530</name>
</gene>
<keyword evidence="4" id="KW-0732">Signal</keyword>
<dbReference type="InterPro" id="IPR035437">
    <property type="entry name" value="SNase_OB-fold_sf"/>
</dbReference>
<protein>
    <submittedName>
        <fullName evidence="6">Nuclease</fullName>
    </submittedName>
</protein>